<evidence type="ECO:0000313" key="2">
    <source>
        <dbReference type="EMBL" id="SDP43422.1"/>
    </source>
</evidence>
<dbReference type="RefSeq" id="WP_090851504.1">
    <property type="nucleotide sequence ID" value="NZ_FNJU01000003.1"/>
</dbReference>
<evidence type="ECO:0000313" key="3">
    <source>
        <dbReference type="Proteomes" id="UP000199159"/>
    </source>
</evidence>
<feature type="transmembrane region" description="Helical" evidence="1">
    <location>
        <begin position="6"/>
        <end position="23"/>
    </location>
</feature>
<organism evidence="2 3">
    <name type="scientific">Litchfieldia salsa</name>
    <dbReference type="NCBI Taxonomy" id="930152"/>
    <lineage>
        <taxon>Bacteria</taxon>
        <taxon>Bacillati</taxon>
        <taxon>Bacillota</taxon>
        <taxon>Bacilli</taxon>
        <taxon>Bacillales</taxon>
        <taxon>Bacillaceae</taxon>
        <taxon>Litchfieldia</taxon>
    </lineage>
</organism>
<evidence type="ECO:0000256" key="1">
    <source>
        <dbReference type="SAM" id="Phobius"/>
    </source>
</evidence>
<proteinExistence type="predicted"/>
<dbReference type="STRING" id="930152.SAMN05216565_10342"/>
<dbReference type="OrthoDB" id="2939119at2"/>
<keyword evidence="3" id="KW-1185">Reference proteome</keyword>
<dbReference type="EMBL" id="FNJU01000003">
    <property type="protein sequence ID" value="SDP43422.1"/>
    <property type="molecule type" value="Genomic_DNA"/>
</dbReference>
<name>A0A1H0SNL7_9BACI</name>
<accession>A0A1H0SNL7</accession>
<keyword evidence="1" id="KW-1133">Transmembrane helix</keyword>
<sequence length="239" mass="27856">MSKNSLLLYGFIAILIAMGWFVYQKVTDDTYKGMSIIPEQHEDIPLFEGLEPSEHHYIINGDQWTDIYEFYINKLPKQGWKVEYKDSALNDNDSDNDWSGFYSGWSKEGFEGELSLSAHYNKFEDQTEVMFDKRPILVSSSWIEDIPKVICIYKAESDNECIEIRDKDRIRGIVGFINTEAYNYKEDTLPRSKTTVIDFGNIKVKVLYEDKKTIYFQSEKGVKESKPDPGFFELLNIPQ</sequence>
<gene>
    <name evidence="2" type="ORF">SAMN05216565_10342</name>
</gene>
<protein>
    <submittedName>
        <fullName evidence="2">Uncharacterized protein</fullName>
    </submittedName>
</protein>
<keyword evidence="1" id="KW-0472">Membrane</keyword>
<dbReference type="AlphaFoldDB" id="A0A1H0SNL7"/>
<keyword evidence="1" id="KW-0812">Transmembrane</keyword>
<dbReference type="Proteomes" id="UP000199159">
    <property type="component" value="Unassembled WGS sequence"/>
</dbReference>
<reference evidence="3" key="1">
    <citation type="submission" date="2016-10" db="EMBL/GenBank/DDBJ databases">
        <authorList>
            <person name="Varghese N."/>
            <person name="Submissions S."/>
        </authorList>
    </citation>
    <scope>NUCLEOTIDE SEQUENCE [LARGE SCALE GENOMIC DNA]</scope>
    <source>
        <strain evidence="3">IBRC-M10078</strain>
    </source>
</reference>